<sequence>MQSSCKICKIHLTDIFNTIPKNNAINKRASNRTRFN</sequence>
<accession>A0A1H6L750</accession>
<organism evidence="1 2">
    <name type="scientific">Bathymodiolus azoricus thioautotrophic gill symbiont</name>
    <dbReference type="NCBI Taxonomy" id="235205"/>
    <lineage>
        <taxon>Bacteria</taxon>
        <taxon>Pseudomonadati</taxon>
        <taxon>Pseudomonadota</taxon>
        <taxon>Gammaproteobacteria</taxon>
        <taxon>sulfur-oxidizing symbionts</taxon>
    </lineage>
</organism>
<reference evidence="2" key="1">
    <citation type="submission" date="2016-06" db="EMBL/GenBank/DDBJ databases">
        <authorList>
            <person name="Petersen J."/>
            <person name="Sayavedra L."/>
        </authorList>
    </citation>
    <scope>NUCLEOTIDE SEQUENCE [LARGE SCALE GENOMIC DNA]</scope>
    <source>
        <strain evidence="2">BazSymB</strain>
    </source>
</reference>
<dbReference type="STRING" id="235205.BAZSYMB_SCAFFOLD00064_8"/>
<proteinExistence type="predicted"/>
<dbReference type="EMBL" id="CVUD02000153">
    <property type="protein sequence ID" value="SEH80253.1"/>
    <property type="molecule type" value="Genomic_DNA"/>
</dbReference>
<evidence type="ECO:0000313" key="2">
    <source>
        <dbReference type="Proteomes" id="UP000198559"/>
    </source>
</evidence>
<gene>
    <name evidence="1" type="ORF">BAZSYMB_SCAFFOLD00064_8</name>
</gene>
<protein>
    <submittedName>
        <fullName evidence="1">Uncharacterized protein</fullName>
    </submittedName>
</protein>
<dbReference type="Proteomes" id="UP000198559">
    <property type="component" value="Unassembled WGS sequence"/>
</dbReference>
<name>A0A1H6L750_9GAMM</name>
<evidence type="ECO:0000313" key="1">
    <source>
        <dbReference type="EMBL" id="SEH80253.1"/>
    </source>
</evidence>
<dbReference type="AlphaFoldDB" id="A0A1H6L750"/>